<accession>A0A1H2DWZ3</accession>
<dbReference type="PANTHER" id="PTHR34353">
    <property type="entry name" value="CRISPR-ASSOCIATED ENDONUCLEASE CAS1 1"/>
    <property type="match status" value="1"/>
</dbReference>
<evidence type="ECO:0000256" key="4">
    <source>
        <dbReference type="ARBA" id="ARBA00022801"/>
    </source>
</evidence>
<evidence type="ECO:0000256" key="8">
    <source>
        <dbReference type="ARBA" id="ARBA00023211"/>
    </source>
</evidence>
<keyword evidence="3" id="KW-0255">Endonuclease</keyword>
<keyword evidence="4" id="KW-0378">Hydrolase</keyword>
<dbReference type="GO" id="GO:0046872">
    <property type="term" value="F:metal ion binding"/>
    <property type="evidence" value="ECO:0007669"/>
    <property type="project" value="UniProtKB-KW"/>
</dbReference>
<dbReference type="GO" id="GO:0043571">
    <property type="term" value="P:maintenance of CRISPR repeat elements"/>
    <property type="evidence" value="ECO:0007669"/>
    <property type="project" value="InterPro"/>
</dbReference>
<dbReference type="PANTHER" id="PTHR34353:SF2">
    <property type="entry name" value="CRISPR-ASSOCIATED ENDONUCLEASE CAS1 1"/>
    <property type="match status" value="1"/>
</dbReference>
<sequence>MLGFYHEVSFGRESLACDLIEPLRPLIDSWVWQMFYDRHLRLEYFSDDNGRCVLHKAGRRHFYEFYESHCDAMRRLLRRYRYALVKQYQLVLDDK</sequence>
<dbReference type="GO" id="GO:0003677">
    <property type="term" value="F:DNA binding"/>
    <property type="evidence" value="ECO:0007669"/>
    <property type="project" value="UniProtKB-KW"/>
</dbReference>
<evidence type="ECO:0000256" key="7">
    <source>
        <dbReference type="ARBA" id="ARBA00023125"/>
    </source>
</evidence>
<dbReference type="InterPro" id="IPR050646">
    <property type="entry name" value="Cas1"/>
</dbReference>
<name>A0A1H2DWZ3_9PROT</name>
<dbReference type="InterPro" id="IPR002729">
    <property type="entry name" value="CRISPR-assoc_Cas1"/>
</dbReference>
<dbReference type="InterPro" id="IPR042206">
    <property type="entry name" value="CRISPR-assoc_Cas1_C"/>
</dbReference>
<keyword evidence="1" id="KW-0540">Nuclease</keyword>
<dbReference type="Proteomes" id="UP000182882">
    <property type="component" value="Unassembled WGS sequence"/>
</dbReference>
<evidence type="ECO:0000256" key="2">
    <source>
        <dbReference type="ARBA" id="ARBA00022723"/>
    </source>
</evidence>
<proteinExistence type="predicted"/>
<evidence type="ECO:0000256" key="6">
    <source>
        <dbReference type="ARBA" id="ARBA00023118"/>
    </source>
</evidence>
<keyword evidence="6" id="KW-0051">Antiviral defense</keyword>
<keyword evidence="11" id="KW-1185">Reference proteome</keyword>
<evidence type="ECO:0000256" key="5">
    <source>
        <dbReference type="ARBA" id="ARBA00022842"/>
    </source>
</evidence>
<evidence type="ECO:0000256" key="1">
    <source>
        <dbReference type="ARBA" id="ARBA00022722"/>
    </source>
</evidence>
<keyword evidence="8" id="KW-0464">Manganese</keyword>
<keyword evidence="5" id="KW-0460">Magnesium</keyword>
<evidence type="ECO:0000313" key="10">
    <source>
        <dbReference type="EMBL" id="SDT87334.1"/>
    </source>
</evidence>
<dbReference type="GO" id="GO:0051607">
    <property type="term" value="P:defense response to virus"/>
    <property type="evidence" value="ECO:0007669"/>
    <property type="project" value="UniProtKB-KW"/>
</dbReference>
<evidence type="ECO:0000256" key="9">
    <source>
        <dbReference type="ARBA" id="ARBA00038592"/>
    </source>
</evidence>
<dbReference type="Pfam" id="PF01867">
    <property type="entry name" value="Cas_Cas1"/>
    <property type="match status" value="1"/>
</dbReference>
<comment type="subunit">
    <text evidence="9">Homodimer, forms a heterotetramer with a Cas2 homodimer.</text>
</comment>
<dbReference type="Gene3D" id="1.20.120.920">
    <property type="entry name" value="CRISPR-associated endonuclease Cas1, C-terminal domain"/>
    <property type="match status" value="1"/>
</dbReference>
<dbReference type="GO" id="GO:0004519">
    <property type="term" value="F:endonuclease activity"/>
    <property type="evidence" value="ECO:0007669"/>
    <property type="project" value="UniProtKB-KW"/>
</dbReference>
<protein>
    <submittedName>
        <fullName evidence="10">CRISP-associated protein Cas1</fullName>
    </submittedName>
</protein>
<dbReference type="GO" id="GO:0016787">
    <property type="term" value="F:hydrolase activity"/>
    <property type="evidence" value="ECO:0007669"/>
    <property type="project" value="UniProtKB-KW"/>
</dbReference>
<organism evidence="10 11">
    <name type="scientific">Nitrosomonas ureae</name>
    <dbReference type="NCBI Taxonomy" id="44577"/>
    <lineage>
        <taxon>Bacteria</taxon>
        <taxon>Pseudomonadati</taxon>
        <taxon>Pseudomonadota</taxon>
        <taxon>Betaproteobacteria</taxon>
        <taxon>Nitrosomonadales</taxon>
        <taxon>Nitrosomonadaceae</taxon>
        <taxon>Nitrosomonas</taxon>
    </lineage>
</organism>
<keyword evidence="7" id="KW-0238">DNA-binding</keyword>
<evidence type="ECO:0000256" key="3">
    <source>
        <dbReference type="ARBA" id="ARBA00022759"/>
    </source>
</evidence>
<dbReference type="EMBL" id="FNLN01000007">
    <property type="protein sequence ID" value="SDT87334.1"/>
    <property type="molecule type" value="Genomic_DNA"/>
</dbReference>
<dbReference type="AlphaFoldDB" id="A0A1H2DWZ3"/>
<keyword evidence="2" id="KW-0479">Metal-binding</keyword>
<gene>
    <name evidence="10" type="ORF">SAMN05216406_10719</name>
</gene>
<reference evidence="11" key="1">
    <citation type="submission" date="2016-10" db="EMBL/GenBank/DDBJ databases">
        <authorList>
            <person name="Varghese N."/>
            <person name="Submissions S."/>
        </authorList>
    </citation>
    <scope>NUCLEOTIDE SEQUENCE [LARGE SCALE GENOMIC DNA]</scope>
    <source>
        <strain evidence="11">Nm10</strain>
    </source>
</reference>
<evidence type="ECO:0000313" key="11">
    <source>
        <dbReference type="Proteomes" id="UP000182882"/>
    </source>
</evidence>